<reference evidence="3" key="1">
    <citation type="submission" date="2015-11" db="EMBL/GenBank/DDBJ databases">
        <title>Characterization of 1,8-cineole degradation encoding operon from Rhodococcus sp. TMP1.</title>
        <authorList>
            <person name="Jakubovska J."/>
            <person name="Meskys R."/>
        </authorList>
    </citation>
    <scope>NUCLEOTIDE SEQUENCE</scope>
    <source>
        <strain evidence="3">TMP1</strain>
    </source>
</reference>
<gene>
    <name evidence="3" type="primary">cinC1</name>
</gene>
<keyword evidence="1" id="KW-0285">Flavoprotein</keyword>
<dbReference type="PANTHER" id="PTHR19384">
    <property type="entry name" value="NITRIC OXIDE SYNTHASE-RELATED"/>
    <property type="match status" value="1"/>
</dbReference>
<dbReference type="GO" id="GO:0050660">
    <property type="term" value="F:flavin adenine dinucleotide binding"/>
    <property type="evidence" value="ECO:0007669"/>
    <property type="project" value="TreeGrafter"/>
</dbReference>
<dbReference type="GO" id="GO:0004783">
    <property type="term" value="F:sulfite reductase (NADPH) activity"/>
    <property type="evidence" value="ECO:0007669"/>
    <property type="project" value="TreeGrafter"/>
</dbReference>
<dbReference type="EMBL" id="KU194228">
    <property type="protein sequence ID" value="AMJ39615.1"/>
    <property type="molecule type" value="Genomic_DNA"/>
</dbReference>
<accession>A0A140CX35</accession>
<dbReference type="PROSITE" id="PS50902">
    <property type="entry name" value="FLAVODOXIN_LIKE"/>
    <property type="match status" value="1"/>
</dbReference>
<dbReference type="Pfam" id="PF00258">
    <property type="entry name" value="Flavodoxin_1"/>
    <property type="match status" value="1"/>
</dbReference>
<dbReference type="InterPro" id="IPR001094">
    <property type="entry name" value="Flavdoxin-like"/>
</dbReference>
<organism evidence="3">
    <name type="scientific">Rhodococcus sp. TMP1</name>
    <dbReference type="NCBI Taxonomy" id="1072366"/>
    <lineage>
        <taxon>Bacteria</taxon>
        <taxon>Bacillati</taxon>
        <taxon>Actinomycetota</taxon>
        <taxon>Actinomycetes</taxon>
        <taxon>Mycobacteriales</taxon>
        <taxon>Nocardiaceae</taxon>
        <taxon>Rhodococcus</taxon>
    </lineage>
</organism>
<protein>
    <submittedName>
        <fullName evidence="3">Cindoxin</fullName>
    </submittedName>
</protein>
<evidence type="ECO:0000259" key="2">
    <source>
        <dbReference type="PROSITE" id="PS50902"/>
    </source>
</evidence>
<dbReference type="InterPro" id="IPR029039">
    <property type="entry name" value="Flavoprotein-like_sf"/>
</dbReference>
<evidence type="ECO:0000256" key="1">
    <source>
        <dbReference type="ARBA" id="ARBA00022630"/>
    </source>
</evidence>
<dbReference type="SUPFAM" id="SSF52218">
    <property type="entry name" value="Flavoproteins"/>
    <property type="match status" value="1"/>
</dbReference>
<dbReference type="Gene3D" id="3.40.50.360">
    <property type="match status" value="1"/>
</dbReference>
<sequence>MNALILYGTETGNAEATATAISQVLAGTVDSEVHDLADTTPDAMSQAGADLIVLVTATHGEGDFAGGGADFFEALTETKPDLTGLRFAVFGLGDSYYTTFNQAGETAATILTTLGATQVGDTARHDASSGDDPEEIAEEWAREVLAALPAPVAS</sequence>
<dbReference type="GO" id="GO:0005829">
    <property type="term" value="C:cytosol"/>
    <property type="evidence" value="ECO:0007669"/>
    <property type="project" value="TreeGrafter"/>
</dbReference>
<evidence type="ECO:0000313" key="3">
    <source>
        <dbReference type="EMBL" id="AMJ39615.1"/>
    </source>
</evidence>
<proteinExistence type="predicted"/>
<dbReference type="PANTHER" id="PTHR19384:SF109">
    <property type="entry name" value="SULFITE REDUCTASE [NADPH] FLAVOPROTEIN COMPONENT"/>
    <property type="match status" value="1"/>
</dbReference>
<dbReference type="InterPro" id="IPR008254">
    <property type="entry name" value="Flavodoxin/NO_synth"/>
</dbReference>
<dbReference type="PRINTS" id="PR00369">
    <property type="entry name" value="FLAVODOXIN"/>
</dbReference>
<dbReference type="AlphaFoldDB" id="A0A140CX35"/>
<name>A0A140CX35_9NOCA</name>
<dbReference type="GO" id="GO:0010181">
    <property type="term" value="F:FMN binding"/>
    <property type="evidence" value="ECO:0007669"/>
    <property type="project" value="InterPro"/>
</dbReference>
<feature type="domain" description="Flavodoxin-like" evidence="2">
    <location>
        <begin position="3"/>
        <end position="145"/>
    </location>
</feature>